<keyword evidence="7 9" id="KW-0472">Membrane</keyword>
<evidence type="ECO:0000256" key="8">
    <source>
        <dbReference type="ARBA" id="ARBA00038436"/>
    </source>
</evidence>
<evidence type="ECO:0000256" key="3">
    <source>
        <dbReference type="ARBA" id="ARBA00022475"/>
    </source>
</evidence>
<evidence type="ECO:0000256" key="7">
    <source>
        <dbReference type="ARBA" id="ARBA00023136"/>
    </source>
</evidence>
<name>A0AB74UA27_9GAMM</name>
<evidence type="ECO:0000313" key="11">
    <source>
        <dbReference type="EMBL" id="XCJ78274.1"/>
    </source>
</evidence>
<comment type="subunit">
    <text evidence="9">The complex comprises the extracytoplasmic solute receptor protein and the two transmembrane proteins.</text>
</comment>
<evidence type="ECO:0000259" key="10">
    <source>
        <dbReference type="Pfam" id="PF04290"/>
    </source>
</evidence>
<feature type="transmembrane region" description="Helical" evidence="9">
    <location>
        <begin position="53"/>
        <end position="71"/>
    </location>
</feature>
<keyword evidence="4 9" id="KW-0997">Cell inner membrane</keyword>
<organism evidence="11">
    <name type="scientific">Salinicola endophyticus</name>
    <dbReference type="NCBI Taxonomy" id="1949083"/>
    <lineage>
        <taxon>Bacteria</taxon>
        <taxon>Pseudomonadati</taxon>
        <taxon>Pseudomonadota</taxon>
        <taxon>Gammaproteobacteria</taxon>
        <taxon>Oceanospirillales</taxon>
        <taxon>Halomonadaceae</taxon>
        <taxon>Salinicola</taxon>
    </lineage>
</organism>
<evidence type="ECO:0000256" key="2">
    <source>
        <dbReference type="ARBA" id="ARBA00022448"/>
    </source>
</evidence>
<keyword evidence="5 9" id="KW-0812">Transmembrane</keyword>
<evidence type="ECO:0000256" key="4">
    <source>
        <dbReference type="ARBA" id="ARBA00022519"/>
    </source>
</evidence>
<keyword evidence="3" id="KW-1003">Cell membrane</keyword>
<protein>
    <recommendedName>
        <fullName evidence="9">TRAP transporter small permease protein</fullName>
    </recommendedName>
</protein>
<feature type="transmembrane region" description="Helical" evidence="9">
    <location>
        <begin position="92"/>
        <end position="116"/>
    </location>
</feature>
<dbReference type="GO" id="GO:0022857">
    <property type="term" value="F:transmembrane transporter activity"/>
    <property type="evidence" value="ECO:0007669"/>
    <property type="project" value="UniProtKB-UniRule"/>
</dbReference>
<feature type="domain" description="Tripartite ATP-independent periplasmic transporters DctQ component" evidence="10">
    <location>
        <begin position="31"/>
        <end position="159"/>
    </location>
</feature>
<dbReference type="RefSeq" id="WP_353979287.1">
    <property type="nucleotide sequence ID" value="NZ_CP159578.1"/>
</dbReference>
<gene>
    <name evidence="11" type="ORF">ABV408_12615</name>
</gene>
<comment type="similarity">
    <text evidence="8 9">Belongs to the TRAP transporter small permease family.</text>
</comment>
<dbReference type="EMBL" id="CP159578">
    <property type="protein sequence ID" value="XCJ78274.1"/>
    <property type="molecule type" value="Genomic_DNA"/>
</dbReference>
<evidence type="ECO:0000256" key="6">
    <source>
        <dbReference type="ARBA" id="ARBA00022989"/>
    </source>
</evidence>
<sequence length="175" mass="18929">MSHFLTRVARTLDGFVRLSSVIGTLALIFAVSVTLADVAGRLLGYPLPGGQDLSQMTMIIIVFGGMALCDRQGGNIAVDIFEDKFSAQMNRWLDVVGWVLGCAIFMAIGYTMLGAAEISKLLNLSTNIIAIPKAPFQYIVAFFAFLTALSMLARIVSTLLASSHRHASLQKEDDL</sequence>
<dbReference type="Pfam" id="PF04290">
    <property type="entry name" value="DctQ"/>
    <property type="match status" value="1"/>
</dbReference>
<dbReference type="InterPro" id="IPR007387">
    <property type="entry name" value="TRAP_DctQ"/>
</dbReference>
<keyword evidence="6 9" id="KW-1133">Transmembrane helix</keyword>
<feature type="transmembrane region" description="Helical" evidence="9">
    <location>
        <begin position="12"/>
        <end position="33"/>
    </location>
</feature>
<dbReference type="GO" id="GO:0005886">
    <property type="term" value="C:plasma membrane"/>
    <property type="evidence" value="ECO:0007669"/>
    <property type="project" value="UniProtKB-SubCell"/>
</dbReference>
<evidence type="ECO:0000256" key="1">
    <source>
        <dbReference type="ARBA" id="ARBA00004429"/>
    </source>
</evidence>
<dbReference type="InterPro" id="IPR055348">
    <property type="entry name" value="DctQ"/>
</dbReference>
<keyword evidence="2 9" id="KW-0813">Transport</keyword>
<comment type="function">
    <text evidence="9">Part of the tripartite ATP-independent periplasmic (TRAP) transport system.</text>
</comment>
<reference evidence="11" key="1">
    <citation type="submission" date="2024-06" db="EMBL/GenBank/DDBJ databases">
        <title>Complete genome of Salinicola endophyticus HNIBRBA4755.</title>
        <authorList>
            <person name="Shin S.Y."/>
            <person name="Kang H."/>
            <person name="Song J."/>
        </authorList>
    </citation>
    <scope>NUCLEOTIDE SEQUENCE</scope>
    <source>
        <strain evidence="11">HNIBRBA4755</strain>
    </source>
</reference>
<evidence type="ECO:0000256" key="5">
    <source>
        <dbReference type="ARBA" id="ARBA00022692"/>
    </source>
</evidence>
<dbReference type="PANTHER" id="PTHR35011">
    <property type="entry name" value="2,3-DIKETO-L-GULONATE TRAP TRANSPORTER SMALL PERMEASE PROTEIN YIAM"/>
    <property type="match status" value="1"/>
</dbReference>
<proteinExistence type="inferred from homology"/>
<accession>A0AB74UA27</accession>
<feature type="transmembrane region" description="Helical" evidence="9">
    <location>
        <begin position="136"/>
        <end position="161"/>
    </location>
</feature>
<evidence type="ECO:0000256" key="9">
    <source>
        <dbReference type="RuleBase" id="RU369079"/>
    </source>
</evidence>
<comment type="subcellular location">
    <subcellularLocation>
        <location evidence="1 9">Cell inner membrane</location>
        <topology evidence="1 9">Multi-pass membrane protein</topology>
    </subcellularLocation>
</comment>
<dbReference type="AlphaFoldDB" id="A0AB74UA27"/>